<dbReference type="EMBL" id="FNGA01000004">
    <property type="protein sequence ID" value="SDL29633.1"/>
    <property type="molecule type" value="Genomic_DNA"/>
</dbReference>
<reference evidence="3" key="1">
    <citation type="submission" date="2016-10" db="EMBL/GenBank/DDBJ databases">
        <authorList>
            <person name="Varghese N."/>
            <person name="Submissions S."/>
        </authorList>
    </citation>
    <scope>NUCLEOTIDE SEQUENCE [LARGE SCALE GENOMIC DNA]</scope>
    <source>
        <strain evidence="3">DSM 16995</strain>
    </source>
</reference>
<dbReference type="OrthoDB" id="9781481at2"/>
<feature type="domain" description="Restriction system protein Mrr-like N-terminal" evidence="1">
    <location>
        <begin position="8"/>
        <end position="89"/>
    </location>
</feature>
<sequence>MINTPKFYDLMTPVLRVLESLGGSANILEITEHIVNHLYLTEKAAKYLNNPGRTHQTKLECRIYHANKYLCCYGVLEEIEPDIWGLTDKYEPGMIVTHDHIIKAAMEKLTA</sequence>
<dbReference type="Proteomes" id="UP000199053">
    <property type="component" value="Unassembled WGS sequence"/>
</dbReference>
<dbReference type="InterPro" id="IPR025745">
    <property type="entry name" value="Mrr-like_N_dom"/>
</dbReference>
<evidence type="ECO:0000313" key="3">
    <source>
        <dbReference type="Proteomes" id="UP000199053"/>
    </source>
</evidence>
<organism evidence="2 3">
    <name type="scientific">Maridesulfovibrio ferrireducens</name>
    <dbReference type="NCBI Taxonomy" id="246191"/>
    <lineage>
        <taxon>Bacteria</taxon>
        <taxon>Pseudomonadati</taxon>
        <taxon>Thermodesulfobacteriota</taxon>
        <taxon>Desulfovibrionia</taxon>
        <taxon>Desulfovibrionales</taxon>
        <taxon>Desulfovibrionaceae</taxon>
        <taxon>Maridesulfovibrio</taxon>
    </lineage>
</organism>
<evidence type="ECO:0000259" key="1">
    <source>
        <dbReference type="Pfam" id="PF14338"/>
    </source>
</evidence>
<dbReference type="Pfam" id="PF14338">
    <property type="entry name" value="Mrr_N"/>
    <property type="match status" value="1"/>
</dbReference>
<name>A0A1G9IXF2_9BACT</name>
<dbReference type="STRING" id="246191.SAMN05660337_2549"/>
<proteinExistence type="predicted"/>
<evidence type="ECO:0000313" key="2">
    <source>
        <dbReference type="EMBL" id="SDL29633.1"/>
    </source>
</evidence>
<accession>A0A1G9IXF2</accession>
<protein>
    <submittedName>
        <fullName evidence="2">Mrr N-terminal domain-containing protein</fullName>
    </submittedName>
</protein>
<dbReference type="RefSeq" id="WP_092161707.1">
    <property type="nucleotide sequence ID" value="NZ_FNGA01000004.1"/>
</dbReference>
<gene>
    <name evidence="2" type="ORF">SAMN05660337_2549</name>
</gene>
<keyword evidence="3" id="KW-1185">Reference proteome</keyword>
<dbReference type="AlphaFoldDB" id="A0A1G9IXF2"/>